<evidence type="ECO:0000256" key="7">
    <source>
        <dbReference type="SAM" id="Coils"/>
    </source>
</evidence>
<comment type="subcellular location">
    <subcellularLocation>
        <location evidence="1">Cell membrane</location>
        <topology evidence="1">Multi-pass membrane protein</topology>
    </subcellularLocation>
    <subcellularLocation>
        <location evidence="6">Membrane</location>
        <topology evidence="6">Multi-pass membrane protein</topology>
    </subcellularLocation>
</comment>
<organism evidence="10 11">
    <name type="scientific">Novipirellula galeiformis</name>
    <dbReference type="NCBI Taxonomy" id="2528004"/>
    <lineage>
        <taxon>Bacteria</taxon>
        <taxon>Pseudomonadati</taxon>
        <taxon>Planctomycetota</taxon>
        <taxon>Planctomycetia</taxon>
        <taxon>Pirellulales</taxon>
        <taxon>Pirellulaceae</taxon>
        <taxon>Novipirellula</taxon>
    </lineage>
</organism>
<dbReference type="EMBL" id="SJPT01000002">
    <property type="protein sequence ID" value="TWU25077.1"/>
    <property type="molecule type" value="Genomic_DNA"/>
</dbReference>
<dbReference type="RefSeq" id="WP_146593774.1">
    <property type="nucleotide sequence ID" value="NZ_SJPT01000002.1"/>
</dbReference>
<comment type="similarity">
    <text evidence="6">Belongs to the exbB/tolQ family.</text>
</comment>
<keyword evidence="6" id="KW-0653">Protein transport</keyword>
<dbReference type="Proteomes" id="UP000316304">
    <property type="component" value="Unassembled WGS sequence"/>
</dbReference>
<keyword evidence="6" id="KW-0813">Transport</keyword>
<evidence type="ECO:0000313" key="11">
    <source>
        <dbReference type="Proteomes" id="UP000316304"/>
    </source>
</evidence>
<evidence type="ECO:0000256" key="6">
    <source>
        <dbReference type="RuleBase" id="RU004057"/>
    </source>
</evidence>
<feature type="domain" description="MotA/TolQ/ExbB proton channel" evidence="9">
    <location>
        <begin position="196"/>
        <end position="324"/>
    </location>
</feature>
<reference evidence="10 11" key="1">
    <citation type="submission" date="2019-02" db="EMBL/GenBank/DDBJ databases">
        <title>Deep-cultivation of Planctomycetes and their phenomic and genomic characterization uncovers novel biology.</title>
        <authorList>
            <person name="Wiegand S."/>
            <person name="Jogler M."/>
            <person name="Boedeker C."/>
            <person name="Pinto D."/>
            <person name="Vollmers J."/>
            <person name="Rivas-Marin E."/>
            <person name="Kohn T."/>
            <person name="Peeters S.H."/>
            <person name="Heuer A."/>
            <person name="Rast P."/>
            <person name="Oberbeckmann S."/>
            <person name="Bunk B."/>
            <person name="Jeske O."/>
            <person name="Meyerdierks A."/>
            <person name="Storesund J.E."/>
            <person name="Kallscheuer N."/>
            <person name="Luecker S."/>
            <person name="Lage O.M."/>
            <person name="Pohl T."/>
            <person name="Merkel B.J."/>
            <person name="Hornburger P."/>
            <person name="Mueller R.-W."/>
            <person name="Bruemmer F."/>
            <person name="Labrenz M."/>
            <person name="Spormann A.M."/>
            <person name="Op Den Camp H."/>
            <person name="Overmann J."/>
            <person name="Amann R."/>
            <person name="Jetten M.S.M."/>
            <person name="Mascher T."/>
            <person name="Medema M.H."/>
            <person name="Devos D.P."/>
            <person name="Kaster A.-K."/>
            <person name="Ovreas L."/>
            <person name="Rohde M."/>
            <person name="Galperin M.Y."/>
            <person name="Jogler C."/>
        </authorList>
    </citation>
    <scope>NUCLEOTIDE SEQUENCE [LARGE SCALE GENOMIC DNA]</scope>
    <source>
        <strain evidence="10 11">Pla52o</strain>
    </source>
</reference>
<evidence type="ECO:0000256" key="5">
    <source>
        <dbReference type="ARBA" id="ARBA00023136"/>
    </source>
</evidence>
<gene>
    <name evidence="10" type="ORF">Pla52o_13740</name>
</gene>
<feature type="transmembrane region" description="Helical" evidence="8">
    <location>
        <begin position="114"/>
        <end position="134"/>
    </location>
</feature>
<keyword evidence="2" id="KW-1003">Cell membrane</keyword>
<accession>A0A5C6CN91</accession>
<evidence type="ECO:0000256" key="3">
    <source>
        <dbReference type="ARBA" id="ARBA00022692"/>
    </source>
</evidence>
<feature type="transmembrane region" description="Helical" evidence="8">
    <location>
        <begin position="285"/>
        <end position="306"/>
    </location>
</feature>
<dbReference type="GO" id="GO:0015031">
    <property type="term" value="P:protein transport"/>
    <property type="evidence" value="ECO:0007669"/>
    <property type="project" value="UniProtKB-KW"/>
</dbReference>
<keyword evidence="11" id="KW-1185">Reference proteome</keyword>
<dbReference type="OrthoDB" id="263247at2"/>
<dbReference type="AlphaFoldDB" id="A0A5C6CN91"/>
<sequence length="354" mass="38667">MDTTLKPNPKYEVRSNVAGSSVKYDCLHCGVRLTSSLMEAGNYDHCPDCQTPMVVPGEKEKVVEAQKQLIEQKKREAAAQRKREGANEALAQKLADEARRARDLQLDRDPLREWIIYSVVIGLLLVFAAGRHLFNAIVTDTSGLCVVIFALFIFGVVLNFRAVKGLRSEFVCAAFLVKKLKSPRGFGEIVKAPPAGVFHQHIQDLVRIARHDPNVSQDSLMTLLYSKMMARAKIVDTLSGVLVSLGLIGTIVGLIVMTNGLSGTLDSLGESGDASHLMSGMRETMAGLGTAFYTTLVGAILGSIVLRVLNNVYASNVDHFVSYIASLTEVRITPRLRKNARDNLQEVVAGEIVE</sequence>
<proteinExistence type="inferred from homology"/>
<comment type="caution">
    <text evidence="10">The sequence shown here is derived from an EMBL/GenBank/DDBJ whole genome shotgun (WGS) entry which is preliminary data.</text>
</comment>
<protein>
    <recommendedName>
        <fullName evidence="9">MotA/TolQ/ExbB proton channel domain-containing protein</fullName>
    </recommendedName>
</protein>
<keyword evidence="4 8" id="KW-1133">Transmembrane helix</keyword>
<feature type="transmembrane region" description="Helical" evidence="8">
    <location>
        <begin position="140"/>
        <end position="160"/>
    </location>
</feature>
<feature type="coiled-coil region" evidence="7">
    <location>
        <begin position="62"/>
        <end position="107"/>
    </location>
</feature>
<keyword evidence="5 8" id="KW-0472">Membrane</keyword>
<keyword evidence="7" id="KW-0175">Coiled coil</keyword>
<keyword evidence="3 8" id="KW-0812">Transmembrane</keyword>
<evidence type="ECO:0000256" key="1">
    <source>
        <dbReference type="ARBA" id="ARBA00004651"/>
    </source>
</evidence>
<dbReference type="GO" id="GO:0005886">
    <property type="term" value="C:plasma membrane"/>
    <property type="evidence" value="ECO:0007669"/>
    <property type="project" value="UniProtKB-SubCell"/>
</dbReference>
<evidence type="ECO:0000256" key="2">
    <source>
        <dbReference type="ARBA" id="ARBA00022475"/>
    </source>
</evidence>
<dbReference type="Pfam" id="PF01618">
    <property type="entry name" value="MotA_ExbB"/>
    <property type="match status" value="1"/>
</dbReference>
<evidence type="ECO:0000256" key="8">
    <source>
        <dbReference type="SAM" id="Phobius"/>
    </source>
</evidence>
<dbReference type="InterPro" id="IPR002898">
    <property type="entry name" value="MotA_ExbB_proton_chnl"/>
</dbReference>
<evidence type="ECO:0000259" key="9">
    <source>
        <dbReference type="Pfam" id="PF01618"/>
    </source>
</evidence>
<evidence type="ECO:0000256" key="4">
    <source>
        <dbReference type="ARBA" id="ARBA00022989"/>
    </source>
</evidence>
<evidence type="ECO:0000313" key="10">
    <source>
        <dbReference type="EMBL" id="TWU25077.1"/>
    </source>
</evidence>
<dbReference type="CDD" id="cd22249">
    <property type="entry name" value="UDM1_RNF168_RNF169-like"/>
    <property type="match status" value="1"/>
</dbReference>
<name>A0A5C6CN91_9BACT</name>
<feature type="transmembrane region" description="Helical" evidence="8">
    <location>
        <begin position="234"/>
        <end position="257"/>
    </location>
</feature>